<evidence type="ECO:0000256" key="6">
    <source>
        <dbReference type="SAM" id="Phobius"/>
    </source>
</evidence>
<keyword evidence="3 6" id="KW-1133">Transmembrane helix</keyword>
<dbReference type="EMBL" id="JAGPNK010000009">
    <property type="protein sequence ID" value="KAH7313878.1"/>
    <property type="molecule type" value="Genomic_DNA"/>
</dbReference>
<feature type="transmembrane region" description="Helical" evidence="6">
    <location>
        <begin position="118"/>
        <end position="139"/>
    </location>
</feature>
<feature type="domain" description="Rhodopsin" evidence="7">
    <location>
        <begin position="24"/>
        <end position="255"/>
    </location>
</feature>
<reference evidence="8" key="1">
    <citation type="journal article" date="2021" name="Nat. Commun.">
        <title>Genetic determinants of endophytism in the Arabidopsis root mycobiome.</title>
        <authorList>
            <person name="Mesny F."/>
            <person name="Miyauchi S."/>
            <person name="Thiergart T."/>
            <person name="Pickel B."/>
            <person name="Atanasova L."/>
            <person name="Karlsson M."/>
            <person name="Huettel B."/>
            <person name="Barry K.W."/>
            <person name="Haridas S."/>
            <person name="Chen C."/>
            <person name="Bauer D."/>
            <person name="Andreopoulos W."/>
            <person name="Pangilinan J."/>
            <person name="LaButti K."/>
            <person name="Riley R."/>
            <person name="Lipzen A."/>
            <person name="Clum A."/>
            <person name="Drula E."/>
            <person name="Henrissat B."/>
            <person name="Kohler A."/>
            <person name="Grigoriev I.V."/>
            <person name="Martin F.M."/>
            <person name="Hacquard S."/>
        </authorList>
    </citation>
    <scope>NUCLEOTIDE SEQUENCE</scope>
    <source>
        <strain evidence="8">MPI-CAGE-CH-0235</strain>
    </source>
</reference>
<keyword evidence="2 6" id="KW-0812">Transmembrane</keyword>
<dbReference type="InterPro" id="IPR052337">
    <property type="entry name" value="SAT4-like"/>
</dbReference>
<feature type="transmembrane region" description="Helical" evidence="6">
    <location>
        <begin position="82"/>
        <end position="106"/>
    </location>
</feature>
<feature type="transmembrane region" description="Helical" evidence="6">
    <location>
        <begin position="197"/>
        <end position="218"/>
    </location>
</feature>
<evidence type="ECO:0000256" key="5">
    <source>
        <dbReference type="ARBA" id="ARBA00038359"/>
    </source>
</evidence>
<evidence type="ECO:0000256" key="1">
    <source>
        <dbReference type="ARBA" id="ARBA00004141"/>
    </source>
</evidence>
<evidence type="ECO:0000256" key="4">
    <source>
        <dbReference type="ARBA" id="ARBA00023136"/>
    </source>
</evidence>
<gene>
    <name evidence="8" type="ORF">B0I35DRAFT_480524</name>
</gene>
<name>A0A8K0WQ03_9HYPO</name>
<organism evidence="8 9">
    <name type="scientific">Stachybotrys elegans</name>
    <dbReference type="NCBI Taxonomy" id="80388"/>
    <lineage>
        <taxon>Eukaryota</taxon>
        <taxon>Fungi</taxon>
        <taxon>Dikarya</taxon>
        <taxon>Ascomycota</taxon>
        <taxon>Pezizomycotina</taxon>
        <taxon>Sordariomycetes</taxon>
        <taxon>Hypocreomycetidae</taxon>
        <taxon>Hypocreales</taxon>
        <taxon>Stachybotryaceae</taxon>
        <taxon>Stachybotrys</taxon>
    </lineage>
</organism>
<feature type="transmembrane region" description="Helical" evidence="6">
    <location>
        <begin position="167"/>
        <end position="185"/>
    </location>
</feature>
<evidence type="ECO:0000313" key="9">
    <source>
        <dbReference type="Proteomes" id="UP000813444"/>
    </source>
</evidence>
<feature type="transmembrane region" description="Helical" evidence="6">
    <location>
        <begin position="12"/>
        <end position="30"/>
    </location>
</feature>
<dbReference type="GO" id="GO:0016020">
    <property type="term" value="C:membrane"/>
    <property type="evidence" value="ECO:0007669"/>
    <property type="project" value="UniProtKB-SubCell"/>
</dbReference>
<dbReference type="AlphaFoldDB" id="A0A8K0WQ03"/>
<dbReference type="PANTHER" id="PTHR33048">
    <property type="entry name" value="PTH11-LIKE INTEGRAL MEMBRANE PROTEIN (AFU_ORTHOLOGUE AFUA_5G11245)"/>
    <property type="match status" value="1"/>
</dbReference>
<feature type="transmembrane region" description="Helical" evidence="6">
    <location>
        <begin position="230"/>
        <end position="249"/>
    </location>
</feature>
<feature type="transmembrane region" description="Helical" evidence="6">
    <location>
        <begin position="42"/>
        <end position="62"/>
    </location>
</feature>
<comment type="caution">
    <text evidence="8">The sequence shown here is derived from an EMBL/GenBank/DDBJ whole genome shotgun (WGS) entry which is preliminary data.</text>
</comment>
<evidence type="ECO:0000313" key="8">
    <source>
        <dbReference type="EMBL" id="KAH7313878.1"/>
    </source>
</evidence>
<comment type="similarity">
    <text evidence="5">Belongs to the SAT4 family.</text>
</comment>
<evidence type="ECO:0000259" key="7">
    <source>
        <dbReference type="Pfam" id="PF20684"/>
    </source>
</evidence>
<keyword evidence="9" id="KW-1185">Reference proteome</keyword>
<comment type="subcellular location">
    <subcellularLocation>
        <location evidence="1">Membrane</location>
        <topology evidence="1">Multi-pass membrane protein</topology>
    </subcellularLocation>
</comment>
<dbReference type="InterPro" id="IPR049326">
    <property type="entry name" value="Rhodopsin_dom_fungi"/>
</dbReference>
<accession>A0A8K0WQ03</accession>
<protein>
    <recommendedName>
        <fullName evidence="7">Rhodopsin domain-containing protein</fullName>
    </recommendedName>
</protein>
<keyword evidence="4 6" id="KW-0472">Membrane</keyword>
<dbReference type="OrthoDB" id="444631at2759"/>
<dbReference type="Pfam" id="PF20684">
    <property type="entry name" value="Fung_rhodopsin"/>
    <property type="match status" value="1"/>
</dbReference>
<evidence type="ECO:0000256" key="2">
    <source>
        <dbReference type="ARBA" id="ARBA00022692"/>
    </source>
</evidence>
<sequence>MLYPSSVIACEWVFMVLSYILVGARVYVRLFLKQNKLLASDYFLLVGLVAAQGLLICDSLTYRRGQMENFIDPGIDVLKIRFATNYFFDFGIYFPKFSIIAFYYFLVPTSKTKMRIALHALAAITGISALFTLFADTFWCGPDPTTNWTHMDTCTVFASMDLMRANWSLNFITEILNLVYPFPLLADLRLSKKREKISLFAIFGMGMITVGVSIGRFVTMVNGGNALSVYIWATAELCISIIIVAMTALRPLLKKLTRMISTGLTSSGNKSGYEISSLENQSRRKTAYGTDTSRFWKNGESTHRSRVIATQRDELNGSEVELNEGVIMRTEEVSISSEAISIKGKNTPTSPV</sequence>
<dbReference type="PANTHER" id="PTHR33048:SF92">
    <property type="entry name" value="INTEGRAL MEMBRANE PROTEIN"/>
    <property type="match status" value="1"/>
</dbReference>
<evidence type="ECO:0000256" key="3">
    <source>
        <dbReference type="ARBA" id="ARBA00022989"/>
    </source>
</evidence>
<dbReference type="Proteomes" id="UP000813444">
    <property type="component" value="Unassembled WGS sequence"/>
</dbReference>
<proteinExistence type="inferred from homology"/>